<dbReference type="PANTHER" id="PTHR14659:SF1">
    <property type="entry name" value="ALPHA- AND GAMMA-ADAPTIN-BINDING PROTEIN P34"/>
    <property type="match status" value="1"/>
</dbReference>
<dbReference type="InterPro" id="IPR019341">
    <property type="entry name" value="Alpha/Gamma-adaptin-bd_p34"/>
</dbReference>
<organism evidence="2 3">
    <name type="scientific">Diacronema lutheri</name>
    <name type="common">Unicellular marine alga</name>
    <name type="synonym">Monochrysis lutheri</name>
    <dbReference type="NCBI Taxonomy" id="2081491"/>
    <lineage>
        <taxon>Eukaryota</taxon>
        <taxon>Haptista</taxon>
        <taxon>Haptophyta</taxon>
        <taxon>Pavlovophyceae</taxon>
        <taxon>Pavlovales</taxon>
        <taxon>Pavlovaceae</taxon>
        <taxon>Diacronema</taxon>
    </lineage>
</organism>
<accession>A0A8J5XLV0</accession>
<dbReference type="Proteomes" id="UP000751190">
    <property type="component" value="Unassembled WGS sequence"/>
</dbReference>
<feature type="compositionally biased region" description="Acidic residues" evidence="1">
    <location>
        <begin position="414"/>
        <end position="433"/>
    </location>
</feature>
<feature type="compositionally biased region" description="Low complexity" evidence="1">
    <location>
        <begin position="215"/>
        <end position="225"/>
    </location>
</feature>
<dbReference type="PANTHER" id="PTHR14659">
    <property type="entry name" value="ALPHA- AND GAMMA-ADAPTIN-BINDING PROTEIN P34"/>
    <property type="match status" value="1"/>
</dbReference>
<evidence type="ECO:0000256" key="1">
    <source>
        <dbReference type="SAM" id="MobiDB-lite"/>
    </source>
</evidence>
<dbReference type="Gene3D" id="3.40.50.11960">
    <property type="match status" value="1"/>
</dbReference>
<evidence type="ECO:0000313" key="2">
    <source>
        <dbReference type="EMBL" id="KAG8461350.1"/>
    </source>
</evidence>
<sequence>MPDEKPTLPGEDGAPNVLLVAGTAAEQLASELERTGGAFSPPGDGARDTIWHVWTKYYSADVHVRVLPAREPHEADALLRARGALMLAFDVCAPCDAADGPSARARAEWARLLSEREARGEGVETIVCVGFEPTSAADGEARAARRASAAAEMARLSAWSLGVGAESVPLVQGEPVHMRAREKCGVARIAEIVECHAWAETHTPQRPPPAQWRCSPAGAPRAAAAPEPPSEPALDFSDAACYQLHASGTLGECAGGDDGRGAHLPADAAADAAASAAAGEFSALRDLATRPRVRAALAQARAAFLPSVVERASAEAAAAELRALHAAATRPRTRDALFVLLAQVEAGAKASAEAMADAGVGTHAGRAGGRDPEARAVQQVIGRHDASDVDEREAEARLQQLMASARTQRGGAGGDDDDGDGDGNGDGDGDGDSGLERLMGRMAQLRQHGHGLDSAARRERAAELALEAARLCGFADGEGGSSSDEACDAP</sequence>
<comment type="caution">
    <text evidence="2">The sequence shown here is derived from an EMBL/GenBank/DDBJ whole genome shotgun (WGS) entry which is preliminary data.</text>
</comment>
<name>A0A8J5XLV0_DIALT</name>
<dbReference type="Pfam" id="PF10199">
    <property type="entry name" value="Adaptin_binding"/>
    <property type="match status" value="1"/>
</dbReference>
<keyword evidence="3" id="KW-1185">Reference proteome</keyword>
<protein>
    <submittedName>
        <fullName evidence="2">Uncharacterized protein</fullName>
    </submittedName>
</protein>
<feature type="region of interest" description="Disordered" evidence="1">
    <location>
        <begin position="202"/>
        <end position="231"/>
    </location>
</feature>
<reference evidence="2" key="1">
    <citation type="submission" date="2021-05" db="EMBL/GenBank/DDBJ databases">
        <title>The genome of the haptophyte Pavlova lutheri (Diacronema luteri, Pavlovales) - a model for lipid biosynthesis in eukaryotic algae.</title>
        <authorList>
            <person name="Hulatt C.J."/>
            <person name="Posewitz M.C."/>
        </authorList>
    </citation>
    <scope>NUCLEOTIDE SEQUENCE</scope>
    <source>
        <strain evidence="2">NIVA-4/92</strain>
    </source>
</reference>
<dbReference type="EMBL" id="JAGTXO010000026">
    <property type="protein sequence ID" value="KAG8461350.1"/>
    <property type="molecule type" value="Genomic_DNA"/>
</dbReference>
<gene>
    <name evidence="2" type="ORF">KFE25_010537</name>
</gene>
<dbReference type="AlphaFoldDB" id="A0A8J5XLV0"/>
<proteinExistence type="predicted"/>
<feature type="region of interest" description="Disordered" evidence="1">
    <location>
        <begin position="404"/>
        <end position="460"/>
    </location>
</feature>
<evidence type="ECO:0000313" key="3">
    <source>
        <dbReference type="Proteomes" id="UP000751190"/>
    </source>
</evidence>